<protein>
    <submittedName>
        <fullName evidence="1">Uncharacterized protein</fullName>
    </submittedName>
</protein>
<sequence>MEVGVAEPARLGLAEEPVRVMPYFTSERLYAASSLTVDKYSTVYKNSIQSEECKDAADDTARIAEP</sequence>
<name>M5DUX7_9GAMM</name>
<dbReference type="KEGG" id="tol:TOL_2821"/>
<organism evidence="1 2">
    <name type="scientific">Thalassolituus oleivorans MIL-1</name>
    <dbReference type="NCBI Taxonomy" id="1298593"/>
    <lineage>
        <taxon>Bacteria</taxon>
        <taxon>Pseudomonadati</taxon>
        <taxon>Pseudomonadota</taxon>
        <taxon>Gammaproteobacteria</taxon>
        <taxon>Oceanospirillales</taxon>
        <taxon>Oceanospirillaceae</taxon>
        <taxon>Thalassolituus</taxon>
    </lineage>
</organism>
<gene>
    <name evidence="1" type="ORF">TOL_2821</name>
</gene>
<dbReference type="HOGENOM" id="CLU_2829840_0_0_6"/>
<evidence type="ECO:0000313" key="1">
    <source>
        <dbReference type="EMBL" id="CCU73217.1"/>
    </source>
</evidence>
<evidence type="ECO:0000313" key="2">
    <source>
        <dbReference type="Proteomes" id="UP000011866"/>
    </source>
</evidence>
<proteinExistence type="predicted"/>
<accession>M5DUX7</accession>
<dbReference type="EMBL" id="HF680312">
    <property type="protein sequence ID" value="CCU73217.1"/>
    <property type="molecule type" value="Genomic_DNA"/>
</dbReference>
<dbReference type="AlphaFoldDB" id="M5DUX7"/>
<reference evidence="1 2" key="1">
    <citation type="journal article" date="2013" name="Genome Announc.">
        <title>Genome Sequence of Thalassolituus oleivorans MIL-1 (DSM 14913T).</title>
        <authorList>
            <person name="Golyshin P.N."/>
            <person name="Werner J."/>
            <person name="Chernikova T.N."/>
            <person name="Tran H."/>
            <person name="Ferrer M."/>
            <person name="Yakimov M.M."/>
            <person name="Teeling H."/>
            <person name="Golyshina O.V."/>
        </authorList>
    </citation>
    <scope>NUCLEOTIDE SEQUENCE [LARGE SCALE GENOMIC DNA]</scope>
    <source>
        <strain evidence="1 2">MIL-1</strain>
    </source>
</reference>
<keyword evidence="2" id="KW-1185">Reference proteome</keyword>
<dbReference type="Proteomes" id="UP000011866">
    <property type="component" value="Chromosome"/>
</dbReference>